<dbReference type="EMBL" id="JABCJJ010000004">
    <property type="protein sequence ID" value="NMR19448.1"/>
    <property type="molecule type" value="Genomic_DNA"/>
</dbReference>
<dbReference type="Proteomes" id="UP000562124">
    <property type="component" value="Unassembled WGS sequence"/>
</dbReference>
<feature type="region of interest" description="Disordered" evidence="1">
    <location>
        <begin position="1"/>
        <end position="23"/>
    </location>
</feature>
<gene>
    <name evidence="2" type="ORF">HIR71_04295</name>
</gene>
<evidence type="ECO:0000313" key="2">
    <source>
        <dbReference type="EMBL" id="NMR19448.1"/>
    </source>
</evidence>
<sequence length="98" mass="10787">MAKVSDPAVAASGEWVDPDGTGVPAGEVHAWVPGRNQTLCGIPLSRAGFRRFSHVRWSDVQPETGRDADRVRWVCPRCHAGTGARQDQRAWTRTNPRP</sequence>
<keyword evidence="3" id="KW-1185">Reference proteome</keyword>
<reference evidence="2 3" key="1">
    <citation type="submission" date="2020-04" db="EMBL/GenBank/DDBJ databases">
        <title>Sequencing and Assembly of C. fimi.</title>
        <authorList>
            <person name="Ramsey A.R."/>
        </authorList>
    </citation>
    <scope>NUCLEOTIDE SEQUENCE [LARGE SCALE GENOMIC DNA]</scope>
    <source>
        <strain evidence="2 3">SB</strain>
    </source>
</reference>
<evidence type="ECO:0000256" key="1">
    <source>
        <dbReference type="SAM" id="MobiDB-lite"/>
    </source>
</evidence>
<accession>A0A7Y0LWH7</accession>
<comment type="caution">
    <text evidence="2">The sequence shown here is derived from an EMBL/GenBank/DDBJ whole genome shotgun (WGS) entry which is preliminary data.</text>
</comment>
<dbReference type="RefSeq" id="WP_169323755.1">
    <property type="nucleotide sequence ID" value="NZ_JABCJJ010000004.1"/>
</dbReference>
<protein>
    <submittedName>
        <fullName evidence="2">Uncharacterized protein</fullName>
    </submittedName>
</protein>
<dbReference type="AlphaFoldDB" id="A0A7Y0LWH7"/>
<proteinExistence type="predicted"/>
<organism evidence="2 3">
    <name type="scientific">Cellulomonas fimi</name>
    <dbReference type="NCBI Taxonomy" id="1708"/>
    <lineage>
        <taxon>Bacteria</taxon>
        <taxon>Bacillati</taxon>
        <taxon>Actinomycetota</taxon>
        <taxon>Actinomycetes</taxon>
        <taxon>Micrococcales</taxon>
        <taxon>Cellulomonadaceae</taxon>
        <taxon>Cellulomonas</taxon>
    </lineage>
</organism>
<name>A0A7Y0LWH7_CELFI</name>
<evidence type="ECO:0000313" key="3">
    <source>
        <dbReference type="Proteomes" id="UP000562124"/>
    </source>
</evidence>